<evidence type="ECO:0000313" key="2">
    <source>
        <dbReference type="Proteomes" id="UP000298030"/>
    </source>
</evidence>
<organism evidence="1 2">
    <name type="scientific">Coprinellus micaceus</name>
    <name type="common">Glistening ink-cap mushroom</name>
    <name type="synonym">Coprinus micaceus</name>
    <dbReference type="NCBI Taxonomy" id="71717"/>
    <lineage>
        <taxon>Eukaryota</taxon>
        <taxon>Fungi</taxon>
        <taxon>Dikarya</taxon>
        <taxon>Basidiomycota</taxon>
        <taxon>Agaricomycotina</taxon>
        <taxon>Agaricomycetes</taxon>
        <taxon>Agaricomycetidae</taxon>
        <taxon>Agaricales</taxon>
        <taxon>Agaricineae</taxon>
        <taxon>Psathyrellaceae</taxon>
        <taxon>Coprinellus</taxon>
    </lineage>
</organism>
<dbReference type="AlphaFoldDB" id="A0A4Y7RJS7"/>
<gene>
    <name evidence="1" type="ORF">FA13DRAFT_1806770</name>
</gene>
<dbReference type="EMBL" id="QPFP01000522">
    <property type="protein sequence ID" value="TEB09093.1"/>
    <property type="molecule type" value="Genomic_DNA"/>
</dbReference>
<reference evidence="1 2" key="1">
    <citation type="journal article" date="2019" name="Nat. Ecol. Evol.">
        <title>Megaphylogeny resolves global patterns of mushroom evolution.</title>
        <authorList>
            <person name="Varga T."/>
            <person name="Krizsan K."/>
            <person name="Foldi C."/>
            <person name="Dima B."/>
            <person name="Sanchez-Garcia M."/>
            <person name="Sanchez-Ramirez S."/>
            <person name="Szollosi G.J."/>
            <person name="Szarkandi J.G."/>
            <person name="Papp V."/>
            <person name="Albert L."/>
            <person name="Andreopoulos W."/>
            <person name="Angelini C."/>
            <person name="Antonin V."/>
            <person name="Barry K.W."/>
            <person name="Bougher N.L."/>
            <person name="Buchanan P."/>
            <person name="Buyck B."/>
            <person name="Bense V."/>
            <person name="Catcheside P."/>
            <person name="Chovatia M."/>
            <person name="Cooper J."/>
            <person name="Damon W."/>
            <person name="Desjardin D."/>
            <person name="Finy P."/>
            <person name="Geml J."/>
            <person name="Haridas S."/>
            <person name="Hughes K."/>
            <person name="Justo A."/>
            <person name="Karasinski D."/>
            <person name="Kautmanova I."/>
            <person name="Kiss B."/>
            <person name="Kocsube S."/>
            <person name="Kotiranta H."/>
            <person name="LaButti K.M."/>
            <person name="Lechner B.E."/>
            <person name="Liimatainen K."/>
            <person name="Lipzen A."/>
            <person name="Lukacs Z."/>
            <person name="Mihaltcheva S."/>
            <person name="Morgado L.N."/>
            <person name="Niskanen T."/>
            <person name="Noordeloos M.E."/>
            <person name="Ohm R.A."/>
            <person name="Ortiz-Santana B."/>
            <person name="Ovrebo C."/>
            <person name="Racz N."/>
            <person name="Riley R."/>
            <person name="Savchenko A."/>
            <person name="Shiryaev A."/>
            <person name="Soop K."/>
            <person name="Spirin V."/>
            <person name="Szebenyi C."/>
            <person name="Tomsovsky M."/>
            <person name="Tulloss R.E."/>
            <person name="Uehling J."/>
            <person name="Grigoriev I.V."/>
            <person name="Vagvolgyi C."/>
            <person name="Papp T."/>
            <person name="Martin F.M."/>
            <person name="Miettinen O."/>
            <person name="Hibbett D.S."/>
            <person name="Nagy L.G."/>
        </authorList>
    </citation>
    <scope>NUCLEOTIDE SEQUENCE [LARGE SCALE GENOMIC DNA]</scope>
    <source>
        <strain evidence="1 2">FP101781</strain>
    </source>
</reference>
<sequence>MHPVRLQSLAYKPVVRYISLISTATRITKPFLPPGPFAIQPSILLTVQKAVDSNPDKDRYPFDAVVTEKQIAELKPNELLVKINAVGFNHKM</sequence>
<keyword evidence="2" id="KW-1185">Reference proteome</keyword>
<protein>
    <submittedName>
        <fullName evidence="1">Uncharacterized protein</fullName>
    </submittedName>
</protein>
<evidence type="ECO:0000313" key="1">
    <source>
        <dbReference type="EMBL" id="TEB09093.1"/>
    </source>
</evidence>
<comment type="caution">
    <text evidence="1">The sequence shown here is derived from an EMBL/GenBank/DDBJ whole genome shotgun (WGS) entry which is preliminary data.</text>
</comment>
<name>A0A4Y7RJS7_COPMI</name>
<accession>A0A4Y7RJS7</accession>
<proteinExistence type="predicted"/>
<dbReference type="Proteomes" id="UP000298030">
    <property type="component" value="Unassembled WGS sequence"/>
</dbReference>